<accession>A0A3Q3IDG5</accession>
<dbReference type="GO" id="GO:0000978">
    <property type="term" value="F:RNA polymerase II cis-regulatory region sequence-specific DNA binding"/>
    <property type="evidence" value="ECO:0007669"/>
    <property type="project" value="TreeGrafter"/>
</dbReference>
<sequence length="192" mass="21771">MRLHSGEKPYQCDKCGKRFSHSGSYSQHMNHRYSYCNKETQKPGGGRESPEEDGEAMVEIDGLSRAQRRRLASSQLDSDERGSSTREDEESEEEEEEEEGAIDIDDIQVVQIEDEGGDEEEGEEQGEMNVEEMGGAEEEKTQIEMKETEQDANTRQEEVLVQKEEEVKMEVEEMMDAEGEVTEESGGKTKGF</sequence>
<feature type="compositionally biased region" description="Acidic residues" evidence="9">
    <location>
        <begin position="87"/>
        <end position="136"/>
    </location>
</feature>
<keyword evidence="4 8" id="KW-0863">Zinc-finger</keyword>
<evidence type="ECO:0000313" key="12">
    <source>
        <dbReference type="Proteomes" id="UP000261600"/>
    </source>
</evidence>
<organism evidence="11 12">
    <name type="scientific">Monopterus albus</name>
    <name type="common">Swamp eel</name>
    <dbReference type="NCBI Taxonomy" id="43700"/>
    <lineage>
        <taxon>Eukaryota</taxon>
        <taxon>Metazoa</taxon>
        <taxon>Chordata</taxon>
        <taxon>Craniata</taxon>
        <taxon>Vertebrata</taxon>
        <taxon>Euteleostomi</taxon>
        <taxon>Actinopterygii</taxon>
        <taxon>Neopterygii</taxon>
        <taxon>Teleostei</taxon>
        <taxon>Neoteleostei</taxon>
        <taxon>Acanthomorphata</taxon>
        <taxon>Anabantaria</taxon>
        <taxon>Synbranchiformes</taxon>
        <taxon>Synbranchidae</taxon>
        <taxon>Monopterus</taxon>
    </lineage>
</organism>
<dbReference type="Gene3D" id="3.30.160.60">
    <property type="entry name" value="Classic Zinc Finger"/>
    <property type="match status" value="1"/>
</dbReference>
<dbReference type="InterPro" id="IPR051574">
    <property type="entry name" value="ZnF_E-box_Homeobox"/>
</dbReference>
<dbReference type="FunFam" id="3.30.160.60:FF:000013">
    <property type="entry name" value="Putative zinc finger E-box-binding homeobox 2"/>
    <property type="match status" value="1"/>
</dbReference>
<evidence type="ECO:0000256" key="3">
    <source>
        <dbReference type="ARBA" id="ARBA00022737"/>
    </source>
</evidence>
<evidence type="ECO:0000259" key="10">
    <source>
        <dbReference type="PROSITE" id="PS50157"/>
    </source>
</evidence>
<dbReference type="GO" id="GO:0008270">
    <property type="term" value="F:zinc ion binding"/>
    <property type="evidence" value="ECO:0007669"/>
    <property type="project" value="UniProtKB-KW"/>
</dbReference>
<dbReference type="Proteomes" id="UP000261600">
    <property type="component" value="Unplaced"/>
</dbReference>
<dbReference type="InterPro" id="IPR036236">
    <property type="entry name" value="Znf_C2H2_sf"/>
</dbReference>
<proteinExistence type="predicted"/>
<dbReference type="GO" id="GO:0005634">
    <property type="term" value="C:nucleus"/>
    <property type="evidence" value="ECO:0007669"/>
    <property type="project" value="UniProtKB-SubCell"/>
</dbReference>
<dbReference type="AlphaFoldDB" id="A0A3Q3IDG5"/>
<evidence type="ECO:0000256" key="6">
    <source>
        <dbReference type="ARBA" id="ARBA00023125"/>
    </source>
</evidence>
<evidence type="ECO:0000256" key="9">
    <source>
        <dbReference type="SAM" id="MobiDB-lite"/>
    </source>
</evidence>
<evidence type="ECO:0000313" key="11">
    <source>
        <dbReference type="Ensembl" id="ENSMALP00000000859.1"/>
    </source>
</evidence>
<dbReference type="SUPFAM" id="SSF57667">
    <property type="entry name" value="beta-beta-alpha zinc fingers"/>
    <property type="match status" value="1"/>
</dbReference>
<keyword evidence="7" id="KW-0539">Nucleus</keyword>
<comment type="subcellular location">
    <subcellularLocation>
        <location evidence="1">Nucleus</location>
    </subcellularLocation>
</comment>
<keyword evidence="5" id="KW-0862">Zinc</keyword>
<evidence type="ECO:0000256" key="7">
    <source>
        <dbReference type="ARBA" id="ARBA00023242"/>
    </source>
</evidence>
<evidence type="ECO:0000256" key="5">
    <source>
        <dbReference type="ARBA" id="ARBA00022833"/>
    </source>
</evidence>
<reference evidence="11" key="1">
    <citation type="submission" date="2025-08" db="UniProtKB">
        <authorList>
            <consortium name="Ensembl"/>
        </authorList>
    </citation>
    <scope>IDENTIFICATION</scope>
</reference>
<evidence type="ECO:0000256" key="4">
    <source>
        <dbReference type="ARBA" id="ARBA00022771"/>
    </source>
</evidence>
<feature type="domain" description="C2H2-type" evidence="10">
    <location>
        <begin position="10"/>
        <end position="43"/>
    </location>
</feature>
<dbReference type="InterPro" id="IPR013087">
    <property type="entry name" value="Znf_C2H2_type"/>
</dbReference>
<evidence type="ECO:0000256" key="2">
    <source>
        <dbReference type="ARBA" id="ARBA00022723"/>
    </source>
</evidence>
<keyword evidence="12" id="KW-1185">Reference proteome</keyword>
<dbReference type="GO" id="GO:0000981">
    <property type="term" value="F:DNA-binding transcription factor activity, RNA polymerase II-specific"/>
    <property type="evidence" value="ECO:0007669"/>
    <property type="project" value="TreeGrafter"/>
</dbReference>
<evidence type="ECO:0000256" key="8">
    <source>
        <dbReference type="PROSITE-ProRule" id="PRU00042"/>
    </source>
</evidence>
<evidence type="ECO:0000256" key="1">
    <source>
        <dbReference type="ARBA" id="ARBA00004123"/>
    </source>
</evidence>
<feature type="compositionally biased region" description="Basic and acidic residues" evidence="9">
    <location>
        <begin position="1"/>
        <end position="16"/>
    </location>
</feature>
<dbReference type="PANTHER" id="PTHR24391">
    <property type="entry name" value="HISTONE H4 TRANSCRIPTION FACTOR-RELATED"/>
    <property type="match status" value="1"/>
</dbReference>
<keyword evidence="6" id="KW-0238">DNA-binding</keyword>
<name>A0A3Q3IDG5_MONAL</name>
<dbReference type="PROSITE" id="PS50157">
    <property type="entry name" value="ZINC_FINGER_C2H2_2"/>
    <property type="match status" value="1"/>
</dbReference>
<feature type="region of interest" description="Disordered" evidence="9">
    <location>
        <begin position="1"/>
        <end position="157"/>
    </location>
</feature>
<dbReference type="Ensembl" id="ENSMALT00000000898.1">
    <property type="protein sequence ID" value="ENSMALP00000000859.1"/>
    <property type="gene ID" value="ENSMALG00000000666.1"/>
</dbReference>
<protein>
    <recommendedName>
        <fullName evidence="10">C2H2-type domain-containing protein</fullName>
    </recommendedName>
</protein>
<reference evidence="11" key="2">
    <citation type="submission" date="2025-09" db="UniProtKB">
        <authorList>
            <consortium name="Ensembl"/>
        </authorList>
    </citation>
    <scope>IDENTIFICATION</scope>
</reference>
<feature type="compositionally biased region" description="Basic and acidic residues" evidence="9">
    <location>
        <begin position="137"/>
        <end position="157"/>
    </location>
</feature>
<dbReference type="PANTHER" id="PTHR24391:SF17">
    <property type="entry name" value="ZINC FINGER E-BOX-BINDING HOMEOBOX 1"/>
    <property type="match status" value="1"/>
</dbReference>
<keyword evidence="3" id="KW-0677">Repeat</keyword>
<dbReference type="GO" id="GO:0045892">
    <property type="term" value="P:negative regulation of DNA-templated transcription"/>
    <property type="evidence" value="ECO:0007669"/>
    <property type="project" value="UniProtKB-ARBA"/>
</dbReference>
<keyword evidence="2" id="KW-0479">Metal-binding</keyword>